<gene>
    <name evidence="1" type="ORF">FB559_1503</name>
</gene>
<sequence length="62" mass="6988">MLTEVRQRAQAGRAARDGVGLLTFTELRGWLRDAGFDEVTGHDENGDPLCPYSRRMIVVARR</sequence>
<dbReference type="Proteomes" id="UP000316096">
    <property type="component" value="Unassembled WGS sequence"/>
</dbReference>
<organism evidence="1 2">
    <name type="scientific">Actinoallomurus bryophytorum</name>
    <dbReference type="NCBI Taxonomy" id="1490222"/>
    <lineage>
        <taxon>Bacteria</taxon>
        <taxon>Bacillati</taxon>
        <taxon>Actinomycetota</taxon>
        <taxon>Actinomycetes</taxon>
        <taxon>Streptosporangiales</taxon>
        <taxon>Thermomonosporaceae</taxon>
        <taxon>Actinoallomurus</taxon>
    </lineage>
</organism>
<evidence type="ECO:0000313" key="2">
    <source>
        <dbReference type="Proteomes" id="UP000316096"/>
    </source>
</evidence>
<dbReference type="OrthoDB" id="3172472at2"/>
<protein>
    <recommendedName>
        <fullName evidence="3">Methyltransferase family protein</fullName>
    </recommendedName>
</protein>
<comment type="caution">
    <text evidence="1">The sequence shown here is derived from an EMBL/GenBank/DDBJ whole genome shotgun (WGS) entry which is preliminary data.</text>
</comment>
<evidence type="ECO:0000313" key="1">
    <source>
        <dbReference type="EMBL" id="TQL95986.1"/>
    </source>
</evidence>
<dbReference type="RefSeq" id="WP_141954661.1">
    <property type="nucleotide sequence ID" value="NZ_VFOZ01000001.1"/>
</dbReference>
<accession>A0A543CFV0</accession>
<dbReference type="AlphaFoldDB" id="A0A543CFV0"/>
<reference evidence="1 2" key="1">
    <citation type="submission" date="2019-06" db="EMBL/GenBank/DDBJ databases">
        <title>Sequencing the genomes of 1000 actinobacteria strains.</title>
        <authorList>
            <person name="Klenk H.-P."/>
        </authorList>
    </citation>
    <scope>NUCLEOTIDE SEQUENCE [LARGE SCALE GENOMIC DNA]</scope>
    <source>
        <strain evidence="1 2">DSM 102200</strain>
    </source>
</reference>
<keyword evidence="2" id="KW-1185">Reference proteome</keyword>
<proteinExistence type="predicted"/>
<evidence type="ECO:0008006" key="3">
    <source>
        <dbReference type="Google" id="ProtNLM"/>
    </source>
</evidence>
<name>A0A543CFV0_9ACTN</name>
<dbReference type="EMBL" id="VFOZ01000001">
    <property type="protein sequence ID" value="TQL95986.1"/>
    <property type="molecule type" value="Genomic_DNA"/>
</dbReference>